<dbReference type="Proteomes" id="UP000268016">
    <property type="component" value="Unassembled WGS sequence"/>
</dbReference>
<protein>
    <submittedName>
        <fullName evidence="1">DUF4864 domain-containing protein</fullName>
    </submittedName>
</protein>
<dbReference type="AlphaFoldDB" id="A0A3N2R8S2"/>
<accession>A0A3N2R8S2</accession>
<evidence type="ECO:0000313" key="2">
    <source>
        <dbReference type="Proteomes" id="UP000268016"/>
    </source>
</evidence>
<gene>
    <name evidence="1" type="ORF">EAT49_03790</name>
</gene>
<dbReference type="OrthoDB" id="9130422at2"/>
<dbReference type="Pfam" id="PF16156">
    <property type="entry name" value="DUF4864"/>
    <property type="match status" value="1"/>
</dbReference>
<dbReference type="EMBL" id="RDRB01000002">
    <property type="protein sequence ID" value="ROU03813.1"/>
    <property type="molecule type" value="Genomic_DNA"/>
</dbReference>
<dbReference type="InterPro" id="IPR032347">
    <property type="entry name" value="DUF4864"/>
</dbReference>
<name>A0A3N2R8S2_9RHOB</name>
<comment type="caution">
    <text evidence="1">The sequence shown here is derived from an EMBL/GenBank/DDBJ whole genome shotgun (WGS) entry which is preliminary data.</text>
</comment>
<proteinExistence type="predicted"/>
<sequence length="118" mass="13100">MAQDAPADAIAAVISDQLANFNERDANAAFEHASPTIQGIFGNAANFGMMVQRGYPMVWTNGSTRFLDLEMRRGAWFQTVQIEDAQGVFHLLEYKMIETPDGWRIDGVRILPNPDLGV</sequence>
<keyword evidence="2" id="KW-1185">Reference proteome</keyword>
<reference evidence="1 2" key="1">
    <citation type="submission" date="2018-10" db="EMBL/GenBank/DDBJ databases">
        <title>Histidinibacterium lentulum gen. nov., sp. nov., a marine bacterium from the culture broth of Picochlorum sp. 122.</title>
        <authorList>
            <person name="Wang G."/>
        </authorList>
    </citation>
    <scope>NUCLEOTIDE SEQUENCE [LARGE SCALE GENOMIC DNA]</scope>
    <source>
        <strain evidence="1 2">B17</strain>
    </source>
</reference>
<evidence type="ECO:0000313" key="1">
    <source>
        <dbReference type="EMBL" id="ROU03813.1"/>
    </source>
</evidence>
<organism evidence="1 2">
    <name type="scientific">Histidinibacterium lentulum</name>
    <dbReference type="NCBI Taxonomy" id="2480588"/>
    <lineage>
        <taxon>Bacteria</taxon>
        <taxon>Pseudomonadati</taxon>
        <taxon>Pseudomonadota</taxon>
        <taxon>Alphaproteobacteria</taxon>
        <taxon>Rhodobacterales</taxon>
        <taxon>Paracoccaceae</taxon>
        <taxon>Histidinibacterium</taxon>
    </lineage>
</organism>